<dbReference type="AlphaFoldDB" id="A0AAN9GK06"/>
<evidence type="ECO:0000313" key="2">
    <source>
        <dbReference type="Proteomes" id="UP001374579"/>
    </source>
</evidence>
<evidence type="ECO:0000313" key="1">
    <source>
        <dbReference type="EMBL" id="KAK7111377.1"/>
    </source>
</evidence>
<keyword evidence="2" id="KW-1185">Reference proteome</keyword>
<reference evidence="1 2" key="1">
    <citation type="submission" date="2024-02" db="EMBL/GenBank/DDBJ databases">
        <title>Chromosome-scale genome assembly of the rough periwinkle Littorina saxatilis.</title>
        <authorList>
            <person name="De Jode A."/>
            <person name="Faria R."/>
            <person name="Formenti G."/>
            <person name="Sims Y."/>
            <person name="Smith T.P."/>
            <person name="Tracey A."/>
            <person name="Wood J.M.D."/>
            <person name="Zagrodzka Z.B."/>
            <person name="Johannesson K."/>
            <person name="Butlin R.K."/>
            <person name="Leder E.H."/>
        </authorList>
    </citation>
    <scope>NUCLEOTIDE SEQUENCE [LARGE SCALE GENOMIC DNA]</scope>
    <source>
        <strain evidence="1">Snail1</strain>
        <tissue evidence="1">Muscle</tissue>
    </source>
</reference>
<proteinExistence type="predicted"/>
<dbReference type="EMBL" id="JBAMIC010000002">
    <property type="protein sequence ID" value="KAK7111377.1"/>
    <property type="molecule type" value="Genomic_DNA"/>
</dbReference>
<sequence length="116" mass="13367">MLFTVVKPVLEKSENCLSYKPVTKVTLPLLPDTPRTCIKPSAEPREVTCDSFRGGGSHFYFRIPAYSLSLSSHMSRYNTETAETTKRRDTWPVYDEVLKAHKQQEYPLPEEFKINP</sequence>
<accession>A0AAN9GK06</accession>
<protein>
    <submittedName>
        <fullName evidence="1">Uncharacterized protein</fullName>
    </submittedName>
</protein>
<comment type="caution">
    <text evidence="1">The sequence shown here is derived from an EMBL/GenBank/DDBJ whole genome shotgun (WGS) entry which is preliminary data.</text>
</comment>
<organism evidence="1 2">
    <name type="scientific">Littorina saxatilis</name>
    <dbReference type="NCBI Taxonomy" id="31220"/>
    <lineage>
        <taxon>Eukaryota</taxon>
        <taxon>Metazoa</taxon>
        <taxon>Spiralia</taxon>
        <taxon>Lophotrochozoa</taxon>
        <taxon>Mollusca</taxon>
        <taxon>Gastropoda</taxon>
        <taxon>Caenogastropoda</taxon>
        <taxon>Littorinimorpha</taxon>
        <taxon>Littorinoidea</taxon>
        <taxon>Littorinidae</taxon>
        <taxon>Littorina</taxon>
    </lineage>
</organism>
<name>A0AAN9GK06_9CAEN</name>
<gene>
    <name evidence="1" type="ORF">V1264_011018</name>
</gene>
<dbReference type="Proteomes" id="UP001374579">
    <property type="component" value="Unassembled WGS sequence"/>
</dbReference>